<reference evidence="2 3" key="1">
    <citation type="submission" date="2020-03" db="EMBL/GenBank/DDBJ databases">
        <authorList>
            <person name="Sun Q."/>
        </authorList>
    </citation>
    <scope>NUCLEOTIDE SEQUENCE [LARGE SCALE GENOMIC DNA]</scope>
    <source>
        <strain evidence="2 3">KACC 21451</strain>
    </source>
</reference>
<name>A0A846T7R6_9BACI</name>
<dbReference type="Proteomes" id="UP000587942">
    <property type="component" value="Unassembled WGS sequence"/>
</dbReference>
<evidence type="ECO:0000313" key="3">
    <source>
        <dbReference type="Proteomes" id="UP000587942"/>
    </source>
</evidence>
<evidence type="ECO:0000256" key="1">
    <source>
        <dbReference type="SAM" id="Coils"/>
    </source>
</evidence>
<dbReference type="AlphaFoldDB" id="A0A846T7R6"/>
<proteinExistence type="predicted"/>
<dbReference type="RefSeq" id="WP_167831165.1">
    <property type="nucleotide sequence ID" value="NZ_JAAVUM010000002.1"/>
</dbReference>
<organism evidence="2 3">
    <name type="scientific">Mesobacillus selenatarsenatis</name>
    <dbReference type="NCBI Taxonomy" id="388741"/>
    <lineage>
        <taxon>Bacteria</taxon>
        <taxon>Bacillati</taxon>
        <taxon>Bacillota</taxon>
        <taxon>Bacilli</taxon>
        <taxon>Bacillales</taxon>
        <taxon>Bacillaceae</taxon>
        <taxon>Mesobacillus</taxon>
    </lineage>
</organism>
<comment type="caution">
    <text evidence="2">The sequence shown here is derived from an EMBL/GenBank/DDBJ whole genome shotgun (WGS) entry which is preliminary data.</text>
</comment>
<keyword evidence="1" id="KW-0175">Coiled coil</keyword>
<sequence length="292" mass="34570">MNWFDHLKSIFSVSKTEQKTSKQLDTEKVNITQDNQQDSIKGTAVCYEDYQSNYVAFDKWRCPSCEHQFEKEVTRKRKCPSCQNILLVRTHHQTKKKMILKEEQIAKLESEKEKYYKDKWIKDFFKRYGTTYEQEKANYSSGSPYPHDVAWGMLNRAAMENASRMQYGLYRNVRMDMGDLLKREGKTGRALLFYLEVCFLDINGATNTVNDPQLLKKYPPFQLDLAFIAPGILSYVETIMEELNMPLDKVKEEFIKHNRQIYEYNKLVPLPAERAWKTLESELKEREAEFNK</sequence>
<protein>
    <submittedName>
        <fullName evidence="2">Zinc-ribbon domain-containing protein</fullName>
    </submittedName>
</protein>
<dbReference type="EMBL" id="JAAVUM010000002">
    <property type="protein sequence ID" value="NKE04673.1"/>
    <property type="molecule type" value="Genomic_DNA"/>
</dbReference>
<evidence type="ECO:0000313" key="2">
    <source>
        <dbReference type="EMBL" id="NKE04673.1"/>
    </source>
</evidence>
<feature type="coiled-coil region" evidence="1">
    <location>
        <begin position="91"/>
        <end position="118"/>
    </location>
</feature>
<gene>
    <name evidence="2" type="ORF">GWK17_04170</name>
</gene>
<accession>A0A846T7R6</accession>